<dbReference type="Proteomes" id="UP000285146">
    <property type="component" value="Unassembled WGS sequence"/>
</dbReference>
<dbReference type="InterPro" id="IPR036259">
    <property type="entry name" value="MFS_trans_sf"/>
</dbReference>
<dbReference type="InParanoid" id="A0A423XJY1"/>
<feature type="transmembrane region" description="Helical" evidence="13">
    <location>
        <begin position="450"/>
        <end position="469"/>
    </location>
</feature>
<dbReference type="Gene3D" id="1.20.1250.20">
    <property type="entry name" value="MFS general substrate transporter like domains"/>
    <property type="match status" value="1"/>
</dbReference>
<evidence type="ECO:0000256" key="8">
    <source>
        <dbReference type="ARBA" id="ARBA00023065"/>
    </source>
</evidence>
<name>A0A423XJY1_9PEZI</name>
<dbReference type="InterPro" id="IPR008509">
    <property type="entry name" value="MOT2/MFSD5"/>
</dbReference>
<dbReference type="AlphaFoldDB" id="A0A423XJY1"/>
<feature type="transmembrane region" description="Helical" evidence="13">
    <location>
        <begin position="203"/>
        <end position="227"/>
    </location>
</feature>
<evidence type="ECO:0000256" key="5">
    <source>
        <dbReference type="ARBA" id="ARBA00022475"/>
    </source>
</evidence>
<dbReference type="Pfam" id="PF05631">
    <property type="entry name" value="MFS_5"/>
    <property type="match status" value="1"/>
</dbReference>
<evidence type="ECO:0000313" key="14">
    <source>
        <dbReference type="EMBL" id="ROW16737.1"/>
    </source>
</evidence>
<organism evidence="14 15">
    <name type="scientific">Cytospora leucostoma</name>
    <dbReference type="NCBI Taxonomy" id="1230097"/>
    <lineage>
        <taxon>Eukaryota</taxon>
        <taxon>Fungi</taxon>
        <taxon>Dikarya</taxon>
        <taxon>Ascomycota</taxon>
        <taxon>Pezizomycotina</taxon>
        <taxon>Sordariomycetes</taxon>
        <taxon>Sordariomycetidae</taxon>
        <taxon>Diaporthales</taxon>
        <taxon>Cytosporaceae</taxon>
        <taxon>Cytospora</taxon>
    </lineage>
</organism>
<dbReference type="OrthoDB" id="263957at2759"/>
<dbReference type="GO" id="GO:0015098">
    <property type="term" value="F:molybdate ion transmembrane transporter activity"/>
    <property type="evidence" value="ECO:0007669"/>
    <property type="project" value="InterPro"/>
</dbReference>
<evidence type="ECO:0000256" key="12">
    <source>
        <dbReference type="SAM" id="MobiDB-lite"/>
    </source>
</evidence>
<evidence type="ECO:0000256" key="3">
    <source>
        <dbReference type="ARBA" id="ARBA00021242"/>
    </source>
</evidence>
<sequence length="508" mass="55547">MQLDVYWITLLVLLPAVVLLLGRKIIIRPFVRIQTGWRKIDTEEKSDPCSELGPEEPHGHDDKTWRFRRAFLSVYLLVMSSEWLSGPYLYTHLRDDEALPESMVIGLYATAYTSAAVSATATGFLADRYGRRRAGMAQCGIHSLACLSVIFGGDCLPVLFVGRVLAGTALTMLWTVFESWMVTEWNSRGMEKDGEDGGLGKMFGLMTTANCMAAIVGGLVGHCMVSVLGSKLWPFWAGIALECVAVAMMLRSWNENYGVALPKAEIEDSAVAETSGSRWFGDGRIWALTFVTCCFEGTTFLIMYFWPSILKNAHVAVIAKRNLDDTVALPYGVIFATFMAAMILGVLLFNASSRRGVPPVWLLMGGVMLANLSLFLLAILRAEVALFAAFLLFEVANGLYVPSMAYLRGLIVNEKSRTGVYGLMRIPLFIFVILALGITAEGSQFKRVVFASASICLLLAVISLVIGFATTSGGPVKPVYCKREHQEAEEEPGSTEKDGKLDASNGSV</sequence>
<comment type="subcellular location">
    <subcellularLocation>
        <location evidence="2">Cell membrane</location>
        <topology evidence="2">Multi-pass membrane protein</topology>
    </subcellularLocation>
</comment>
<evidence type="ECO:0000256" key="13">
    <source>
        <dbReference type="SAM" id="Phobius"/>
    </source>
</evidence>
<evidence type="ECO:0000256" key="1">
    <source>
        <dbReference type="ARBA" id="ARBA00003019"/>
    </source>
</evidence>
<dbReference type="STRING" id="1230097.A0A423XJY1"/>
<evidence type="ECO:0000313" key="15">
    <source>
        <dbReference type="Proteomes" id="UP000285146"/>
    </source>
</evidence>
<keyword evidence="4" id="KW-0813">Transport</keyword>
<feature type="transmembrane region" description="Helical" evidence="13">
    <location>
        <begin position="327"/>
        <end position="349"/>
    </location>
</feature>
<dbReference type="GO" id="GO:0006811">
    <property type="term" value="P:monoatomic ion transport"/>
    <property type="evidence" value="ECO:0007669"/>
    <property type="project" value="UniProtKB-KW"/>
</dbReference>
<protein>
    <recommendedName>
        <fullName evidence="3">Molybdate-anion transporter</fullName>
    </recommendedName>
    <alternativeName>
        <fullName evidence="10">Major facilitator superfamily domain-containing protein 5</fullName>
    </alternativeName>
    <alternativeName>
        <fullName evidence="11">Molybdate transporter 2 homolog</fullName>
    </alternativeName>
</protein>
<keyword evidence="6 13" id="KW-0812">Transmembrane</keyword>
<keyword evidence="8" id="KW-0406">Ion transport</keyword>
<comment type="function">
    <text evidence="1">Mediates high-affinity intracellular uptake of the rare oligo-element molybdenum.</text>
</comment>
<evidence type="ECO:0000256" key="6">
    <source>
        <dbReference type="ARBA" id="ARBA00022692"/>
    </source>
</evidence>
<proteinExistence type="predicted"/>
<evidence type="ECO:0000256" key="11">
    <source>
        <dbReference type="ARBA" id="ARBA00032555"/>
    </source>
</evidence>
<dbReference type="PANTHER" id="PTHR23516:SF1">
    <property type="entry name" value="MOLYBDATE-ANION TRANSPORTER"/>
    <property type="match status" value="1"/>
</dbReference>
<feature type="transmembrane region" description="Helical" evidence="13">
    <location>
        <begin position="233"/>
        <end position="253"/>
    </location>
</feature>
<keyword evidence="5" id="KW-1003">Cell membrane</keyword>
<evidence type="ECO:0000256" key="9">
    <source>
        <dbReference type="ARBA" id="ARBA00023136"/>
    </source>
</evidence>
<keyword evidence="9 13" id="KW-0472">Membrane</keyword>
<feature type="transmembrane region" description="Helical" evidence="13">
    <location>
        <begin position="6"/>
        <end position="22"/>
    </location>
</feature>
<gene>
    <name evidence="14" type="ORF">VPNG_01452</name>
</gene>
<dbReference type="EMBL" id="LKEB01000004">
    <property type="protein sequence ID" value="ROW16737.1"/>
    <property type="molecule type" value="Genomic_DNA"/>
</dbReference>
<feature type="transmembrane region" description="Helical" evidence="13">
    <location>
        <begin position="419"/>
        <end position="438"/>
    </location>
</feature>
<dbReference type="GO" id="GO:0005886">
    <property type="term" value="C:plasma membrane"/>
    <property type="evidence" value="ECO:0007669"/>
    <property type="project" value="UniProtKB-SubCell"/>
</dbReference>
<feature type="region of interest" description="Disordered" evidence="12">
    <location>
        <begin position="483"/>
        <end position="508"/>
    </location>
</feature>
<feature type="transmembrane region" description="Helical" evidence="13">
    <location>
        <begin position="386"/>
        <end position="407"/>
    </location>
</feature>
<evidence type="ECO:0000256" key="4">
    <source>
        <dbReference type="ARBA" id="ARBA00022448"/>
    </source>
</evidence>
<feature type="transmembrane region" description="Helical" evidence="13">
    <location>
        <begin position="361"/>
        <end position="380"/>
    </location>
</feature>
<comment type="caution">
    <text evidence="14">The sequence shown here is derived from an EMBL/GenBank/DDBJ whole genome shotgun (WGS) entry which is preliminary data.</text>
</comment>
<reference evidence="14 15" key="1">
    <citation type="submission" date="2015-09" db="EMBL/GenBank/DDBJ databases">
        <title>Host preference determinants of Valsa canker pathogens revealed by comparative genomics.</title>
        <authorList>
            <person name="Yin Z."/>
            <person name="Huang L."/>
        </authorList>
    </citation>
    <scope>NUCLEOTIDE SEQUENCE [LARGE SCALE GENOMIC DNA]</scope>
    <source>
        <strain evidence="14 15">SXYLt</strain>
    </source>
</reference>
<feature type="transmembrane region" description="Helical" evidence="13">
    <location>
        <begin position="102"/>
        <end position="126"/>
    </location>
</feature>
<keyword evidence="15" id="KW-1185">Reference proteome</keyword>
<dbReference type="SUPFAM" id="SSF103473">
    <property type="entry name" value="MFS general substrate transporter"/>
    <property type="match status" value="1"/>
</dbReference>
<evidence type="ECO:0000256" key="10">
    <source>
        <dbReference type="ARBA" id="ARBA00030646"/>
    </source>
</evidence>
<feature type="transmembrane region" description="Helical" evidence="13">
    <location>
        <begin position="285"/>
        <end position="307"/>
    </location>
</feature>
<evidence type="ECO:0000256" key="7">
    <source>
        <dbReference type="ARBA" id="ARBA00022989"/>
    </source>
</evidence>
<dbReference type="PANTHER" id="PTHR23516">
    <property type="entry name" value="SAM (S-ADENOSYL METHIONINE) TRANSPORTER"/>
    <property type="match status" value="1"/>
</dbReference>
<evidence type="ECO:0000256" key="2">
    <source>
        <dbReference type="ARBA" id="ARBA00004651"/>
    </source>
</evidence>
<feature type="transmembrane region" description="Helical" evidence="13">
    <location>
        <begin position="70"/>
        <end position="90"/>
    </location>
</feature>
<keyword evidence="7 13" id="KW-1133">Transmembrane helix</keyword>
<accession>A0A423XJY1</accession>